<keyword evidence="8" id="KW-0472">Membrane</keyword>
<evidence type="ECO:0000256" key="1">
    <source>
        <dbReference type="ARBA" id="ARBA00005189"/>
    </source>
</evidence>
<keyword evidence="8" id="KW-1133">Transmembrane helix</keyword>
<evidence type="ECO:0000256" key="4">
    <source>
        <dbReference type="ARBA" id="ARBA00022832"/>
    </source>
</evidence>
<dbReference type="GO" id="GO:0006633">
    <property type="term" value="P:fatty acid biosynthetic process"/>
    <property type="evidence" value="ECO:0007669"/>
    <property type="project" value="UniProtKB-KW"/>
</dbReference>
<dbReference type="AlphaFoldDB" id="A0A835AN78"/>
<comment type="similarity">
    <text evidence="2">Belongs to the short-chain dehydrogenases/reductases (SDR) family. FabI subfamily.</text>
</comment>
<comment type="caution">
    <text evidence="9">The sequence shown here is derived from an EMBL/GenBank/DDBJ whole genome shotgun (WGS) entry which is preliminary data.</text>
</comment>
<keyword evidence="6" id="KW-0443">Lipid metabolism</keyword>
<evidence type="ECO:0000256" key="3">
    <source>
        <dbReference type="ARBA" id="ARBA00022516"/>
    </source>
</evidence>
<accession>A0A835AN78</accession>
<reference evidence="9" key="1">
    <citation type="submission" date="2020-07" db="EMBL/GenBank/DDBJ databases">
        <title>Genome sequence and genetic diversity analysis of an under-domesticated orphan crop, white fonio (Digitaria exilis).</title>
        <authorList>
            <person name="Bennetzen J.L."/>
            <person name="Chen S."/>
            <person name="Ma X."/>
            <person name="Wang X."/>
            <person name="Yssel A.E.J."/>
            <person name="Chaluvadi S.R."/>
            <person name="Johnson M."/>
            <person name="Gangashetty P."/>
            <person name="Hamidou F."/>
            <person name="Sanogo M.D."/>
            <person name="Zwaenepoel A."/>
            <person name="Wallace J."/>
            <person name="Van De Peer Y."/>
            <person name="Van Deynze A."/>
        </authorList>
    </citation>
    <scope>NUCLEOTIDE SEQUENCE</scope>
    <source>
        <tissue evidence="9">Leaves</tissue>
    </source>
</reference>
<keyword evidence="4" id="KW-0276">Fatty acid metabolism</keyword>
<protein>
    <submittedName>
        <fullName evidence="9">Uncharacterized protein</fullName>
    </submittedName>
</protein>
<evidence type="ECO:0000313" key="10">
    <source>
        <dbReference type="Proteomes" id="UP000636709"/>
    </source>
</evidence>
<sequence>MLIVDGVFTVILLPCFLNLFVPIAVLQVKANKRYAGASNWTVKEVAETVKNDFGSIDILVHSLANGPESFLQKQHLRVIQEYALLYENLHMPYGASAVYINSDSIFQFRPSCPPYMLSESVITCLIDEVGNTAAFLVSPLASAVTGSTIYVDNGLNTMGLALDSPTLST</sequence>
<dbReference type="OrthoDB" id="417891at2759"/>
<name>A0A835AN78_9POAL</name>
<dbReference type="InterPro" id="IPR014358">
    <property type="entry name" value="Enoyl-ACP_Rdtase_NADH"/>
</dbReference>
<keyword evidence="10" id="KW-1185">Reference proteome</keyword>
<dbReference type="Proteomes" id="UP000636709">
    <property type="component" value="Unassembled WGS sequence"/>
</dbReference>
<dbReference type="EMBL" id="JACEFO010002366">
    <property type="protein sequence ID" value="KAF8663595.1"/>
    <property type="molecule type" value="Genomic_DNA"/>
</dbReference>
<dbReference type="InterPro" id="IPR002347">
    <property type="entry name" value="SDR_fam"/>
</dbReference>
<evidence type="ECO:0000256" key="6">
    <source>
        <dbReference type="ARBA" id="ARBA00023098"/>
    </source>
</evidence>
<proteinExistence type="inferred from homology"/>
<evidence type="ECO:0000313" key="9">
    <source>
        <dbReference type="EMBL" id="KAF8663595.1"/>
    </source>
</evidence>
<dbReference type="PANTHER" id="PTHR43159:SF7">
    <property type="entry name" value="ENOYL-[ACYL-CARRIER-PROTEIN] REDUCTASE [NADH] 2, CHLOROPLASTIC"/>
    <property type="match status" value="1"/>
</dbReference>
<keyword evidence="7" id="KW-0275">Fatty acid biosynthesis</keyword>
<organism evidence="9 10">
    <name type="scientific">Digitaria exilis</name>
    <dbReference type="NCBI Taxonomy" id="1010633"/>
    <lineage>
        <taxon>Eukaryota</taxon>
        <taxon>Viridiplantae</taxon>
        <taxon>Streptophyta</taxon>
        <taxon>Embryophyta</taxon>
        <taxon>Tracheophyta</taxon>
        <taxon>Spermatophyta</taxon>
        <taxon>Magnoliopsida</taxon>
        <taxon>Liliopsida</taxon>
        <taxon>Poales</taxon>
        <taxon>Poaceae</taxon>
        <taxon>PACMAD clade</taxon>
        <taxon>Panicoideae</taxon>
        <taxon>Panicodae</taxon>
        <taxon>Paniceae</taxon>
        <taxon>Anthephorinae</taxon>
        <taxon>Digitaria</taxon>
    </lineage>
</organism>
<keyword evidence="8" id="KW-0812">Transmembrane</keyword>
<dbReference type="Gene3D" id="3.40.50.720">
    <property type="entry name" value="NAD(P)-binding Rossmann-like Domain"/>
    <property type="match status" value="1"/>
</dbReference>
<evidence type="ECO:0000256" key="5">
    <source>
        <dbReference type="ARBA" id="ARBA00023002"/>
    </source>
</evidence>
<dbReference type="SUPFAM" id="SSF51735">
    <property type="entry name" value="NAD(P)-binding Rossmann-fold domains"/>
    <property type="match status" value="1"/>
</dbReference>
<dbReference type="PANTHER" id="PTHR43159">
    <property type="entry name" value="ENOYL-[ACYL-CARRIER-PROTEIN] REDUCTASE"/>
    <property type="match status" value="1"/>
</dbReference>
<dbReference type="InterPro" id="IPR036291">
    <property type="entry name" value="NAD(P)-bd_dom_sf"/>
</dbReference>
<dbReference type="Pfam" id="PF13561">
    <property type="entry name" value="adh_short_C2"/>
    <property type="match status" value="1"/>
</dbReference>
<evidence type="ECO:0000256" key="8">
    <source>
        <dbReference type="SAM" id="Phobius"/>
    </source>
</evidence>
<gene>
    <name evidence="9" type="ORF">HU200_055315</name>
</gene>
<feature type="transmembrane region" description="Helical" evidence="8">
    <location>
        <begin position="6"/>
        <end position="26"/>
    </location>
</feature>
<evidence type="ECO:0000256" key="7">
    <source>
        <dbReference type="ARBA" id="ARBA00023160"/>
    </source>
</evidence>
<keyword evidence="3" id="KW-0444">Lipid biosynthesis</keyword>
<comment type="pathway">
    <text evidence="1">Lipid metabolism.</text>
</comment>
<dbReference type="Gene3D" id="1.10.8.400">
    <property type="entry name" value="Enoyl acyl carrier protein reductase"/>
    <property type="match status" value="1"/>
</dbReference>
<dbReference type="GO" id="GO:0004318">
    <property type="term" value="F:enoyl-[acyl-carrier-protein] reductase (NADH) activity"/>
    <property type="evidence" value="ECO:0007669"/>
    <property type="project" value="InterPro"/>
</dbReference>
<evidence type="ECO:0000256" key="2">
    <source>
        <dbReference type="ARBA" id="ARBA00009233"/>
    </source>
</evidence>
<keyword evidence="5" id="KW-0560">Oxidoreductase</keyword>